<keyword evidence="4" id="KW-0808">Transferase</keyword>
<dbReference type="GO" id="GO:0046872">
    <property type="term" value="F:metal ion binding"/>
    <property type="evidence" value="ECO:0007669"/>
    <property type="project" value="UniProtKB-KW"/>
</dbReference>
<evidence type="ECO:0000256" key="8">
    <source>
        <dbReference type="ARBA" id="ARBA00022840"/>
    </source>
</evidence>
<dbReference type="InterPro" id="IPR005218">
    <property type="entry name" value="Diacylglycerol/lipid_kinase"/>
</dbReference>
<evidence type="ECO:0000313" key="14">
    <source>
        <dbReference type="EMBL" id="HIW12745.1"/>
    </source>
</evidence>
<dbReference type="Gene3D" id="2.60.200.40">
    <property type="match status" value="1"/>
</dbReference>
<reference evidence="14" key="1">
    <citation type="journal article" date="2021" name="PeerJ">
        <title>Extensive microbial diversity within the chicken gut microbiome revealed by metagenomics and culture.</title>
        <authorList>
            <person name="Gilroy R."/>
            <person name="Ravi A."/>
            <person name="Getino M."/>
            <person name="Pursley I."/>
            <person name="Horton D.L."/>
            <person name="Alikhan N.F."/>
            <person name="Baker D."/>
            <person name="Gharbi K."/>
            <person name="Hall N."/>
            <person name="Watson M."/>
            <person name="Adriaenssens E.M."/>
            <person name="Foster-Nyarko E."/>
            <person name="Jarju S."/>
            <person name="Secka A."/>
            <person name="Antonio M."/>
            <person name="Oren A."/>
            <person name="Chaudhuri R.R."/>
            <person name="La Ragione R."/>
            <person name="Hildebrand F."/>
            <person name="Pallen M.J."/>
        </authorList>
    </citation>
    <scope>NUCLEOTIDE SEQUENCE</scope>
    <source>
        <strain evidence="14">ChiHjej13B12-752</strain>
    </source>
</reference>
<evidence type="ECO:0000256" key="12">
    <source>
        <dbReference type="ARBA" id="ARBA00023264"/>
    </source>
</evidence>
<evidence type="ECO:0000256" key="9">
    <source>
        <dbReference type="ARBA" id="ARBA00022842"/>
    </source>
</evidence>
<comment type="similarity">
    <text evidence="2">Belongs to the diacylglycerol/lipid kinase family.</text>
</comment>
<evidence type="ECO:0000256" key="4">
    <source>
        <dbReference type="ARBA" id="ARBA00022679"/>
    </source>
</evidence>
<dbReference type="PANTHER" id="PTHR12358">
    <property type="entry name" value="SPHINGOSINE KINASE"/>
    <property type="match status" value="1"/>
</dbReference>
<evidence type="ECO:0000313" key="15">
    <source>
        <dbReference type="Proteomes" id="UP000823989"/>
    </source>
</evidence>
<evidence type="ECO:0000256" key="7">
    <source>
        <dbReference type="ARBA" id="ARBA00022777"/>
    </source>
</evidence>
<keyword evidence="12" id="KW-1208">Phospholipid metabolism</keyword>
<dbReference type="GO" id="GO:0005886">
    <property type="term" value="C:plasma membrane"/>
    <property type="evidence" value="ECO:0007669"/>
    <property type="project" value="TreeGrafter"/>
</dbReference>
<name>A0A9D1QG72_9STAP</name>
<evidence type="ECO:0000256" key="5">
    <source>
        <dbReference type="ARBA" id="ARBA00022723"/>
    </source>
</evidence>
<comment type="caution">
    <text evidence="14">The sequence shown here is derived from an EMBL/GenBank/DDBJ whole genome shotgun (WGS) entry which is preliminary data.</text>
</comment>
<protein>
    <submittedName>
        <fullName evidence="14">Diacylglycerol kinase family lipid kinase</fullName>
    </submittedName>
</protein>
<sequence>MKKAAVIFNKKSGRTKNRPMEYGIIEQLTATGCDVEILYTPPEGARKLAEKKAGDSDLIVAAGGDGTIGEVIGGITESGYKPLLSILPAGTVNDYARTLGIPLDLKDTVRGLSEKQRIIEADVIRYNDQYAGYLIALGDFMESFTRVKSETKNRFGSLAYLYNGIQALITMKPYDIRITMGDEEITERSLLTIVANSSSVGSFESLLPEASLDDGFLHILNITESSPAEILEIIWLTVRGRISEHKNVRYIKTGRLKIEADRLSVMDVDGDPHPFEPLDISLLKGRVRVSIPGKSMK</sequence>
<evidence type="ECO:0000256" key="3">
    <source>
        <dbReference type="ARBA" id="ARBA00022516"/>
    </source>
</evidence>
<dbReference type="GO" id="GO:0004143">
    <property type="term" value="F:ATP-dependent diacylglycerol kinase activity"/>
    <property type="evidence" value="ECO:0007669"/>
    <property type="project" value="TreeGrafter"/>
</dbReference>
<dbReference type="PANTHER" id="PTHR12358:SF106">
    <property type="entry name" value="LIPID KINASE YEGS"/>
    <property type="match status" value="1"/>
</dbReference>
<dbReference type="AlphaFoldDB" id="A0A9D1QG72"/>
<keyword evidence="7 14" id="KW-0418">Kinase</keyword>
<keyword evidence="6" id="KW-0547">Nucleotide-binding</keyword>
<dbReference type="InterPro" id="IPR017438">
    <property type="entry name" value="ATP-NAD_kinase_N"/>
</dbReference>
<dbReference type="GO" id="GO:0008654">
    <property type="term" value="P:phospholipid biosynthetic process"/>
    <property type="evidence" value="ECO:0007669"/>
    <property type="project" value="UniProtKB-KW"/>
</dbReference>
<keyword evidence="11" id="KW-0594">Phospholipid biosynthesis</keyword>
<proteinExistence type="inferred from homology"/>
<keyword evidence="10" id="KW-0443">Lipid metabolism</keyword>
<dbReference type="SMART" id="SM00046">
    <property type="entry name" value="DAGKc"/>
    <property type="match status" value="1"/>
</dbReference>
<keyword evidence="9" id="KW-0460">Magnesium</keyword>
<keyword evidence="3" id="KW-0444">Lipid biosynthesis</keyword>
<evidence type="ECO:0000256" key="1">
    <source>
        <dbReference type="ARBA" id="ARBA00001946"/>
    </source>
</evidence>
<dbReference type="InterPro" id="IPR050187">
    <property type="entry name" value="Lipid_Phosphate_FormReg"/>
</dbReference>
<keyword evidence="8" id="KW-0067">ATP-binding</keyword>
<keyword evidence="5" id="KW-0479">Metal-binding</keyword>
<dbReference type="GO" id="GO:0005524">
    <property type="term" value="F:ATP binding"/>
    <property type="evidence" value="ECO:0007669"/>
    <property type="project" value="UniProtKB-KW"/>
</dbReference>
<evidence type="ECO:0000256" key="6">
    <source>
        <dbReference type="ARBA" id="ARBA00022741"/>
    </source>
</evidence>
<dbReference type="Gene3D" id="3.40.50.10330">
    <property type="entry name" value="Probable inorganic polyphosphate/atp-NAD kinase, domain 1"/>
    <property type="match status" value="1"/>
</dbReference>
<evidence type="ECO:0000259" key="13">
    <source>
        <dbReference type="PROSITE" id="PS50146"/>
    </source>
</evidence>
<dbReference type="PROSITE" id="PS50146">
    <property type="entry name" value="DAGK"/>
    <property type="match status" value="1"/>
</dbReference>
<feature type="domain" description="DAGKc" evidence="13">
    <location>
        <begin position="1"/>
        <end position="130"/>
    </location>
</feature>
<dbReference type="Pfam" id="PF19279">
    <property type="entry name" value="YegS_C"/>
    <property type="match status" value="1"/>
</dbReference>
<gene>
    <name evidence="14" type="ORF">H9891_06235</name>
</gene>
<organism evidence="14 15">
    <name type="scientific">Candidatus Salinicoccus stercoripullorum</name>
    <dbReference type="NCBI Taxonomy" id="2838756"/>
    <lineage>
        <taxon>Bacteria</taxon>
        <taxon>Bacillati</taxon>
        <taxon>Bacillota</taxon>
        <taxon>Bacilli</taxon>
        <taxon>Bacillales</taxon>
        <taxon>Staphylococcaceae</taxon>
        <taxon>Salinicoccus</taxon>
    </lineage>
</organism>
<accession>A0A9D1QG72</accession>
<dbReference type="EMBL" id="DXHR01000020">
    <property type="protein sequence ID" value="HIW12745.1"/>
    <property type="molecule type" value="Genomic_DNA"/>
</dbReference>
<dbReference type="Proteomes" id="UP000823989">
    <property type="component" value="Unassembled WGS sequence"/>
</dbReference>
<dbReference type="SUPFAM" id="SSF111331">
    <property type="entry name" value="NAD kinase/diacylglycerol kinase-like"/>
    <property type="match status" value="1"/>
</dbReference>
<dbReference type="InterPro" id="IPR016064">
    <property type="entry name" value="NAD/diacylglycerol_kinase_sf"/>
</dbReference>
<dbReference type="InterPro" id="IPR001206">
    <property type="entry name" value="Diacylglycerol_kinase_cat_dom"/>
</dbReference>
<evidence type="ECO:0000256" key="11">
    <source>
        <dbReference type="ARBA" id="ARBA00023209"/>
    </source>
</evidence>
<dbReference type="Pfam" id="PF00781">
    <property type="entry name" value="DAGK_cat"/>
    <property type="match status" value="1"/>
</dbReference>
<reference evidence="14" key="2">
    <citation type="submission" date="2021-04" db="EMBL/GenBank/DDBJ databases">
        <authorList>
            <person name="Gilroy R."/>
        </authorList>
    </citation>
    <scope>NUCLEOTIDE SEQUENCE</scope>
    <source>
        <strain evidence="14">ChiHjej13B12-752</strain>
    </source>
</reference>
<comment type="cofactor">
    <cofactor evidence="1">
        <name>Mg(2+)</name>
        <dbReference type="ChEBI" id="CHEBI:18420"/>
    </cofactor>
</comment>
<dbReference type="InterPro" id="IPR045540">
    <property type="entry name" value="YegS/DAGK_C"/>
</dbReference>
<evidence type="ECO:0000256" key="2">
    <source>
        <dbReference type="ARBA" id="ARBA00005983"/>
    </source>
</evidence>
<dbReference type="NCBIfam" id="TIGR00147">
    <property type="entry name" value="YegS/Rv2252/BmrU family lipid kinase"/>
    <property type="match status" value="1"/>
</dbReference>
<evidence type="ECO:0000256" key="10">
    <source>
        <dbReference type="ARBA" id="ARBA00023098"/>
    </source>
</evidence>